<feature type="chain" id="PRO_5040801545" description="Sodium/calcium exchanger membrane region domain-containing protein" evidence="2">
    <location>
        <begin position="20"/>
        <end position="90"/>
    </location>
</feature>
<dbReference type="AlphaFoldDB" id="A0A9W6ZJM8"/>
<keyword evidence="1" id="KW-0812">Transmembrane</keyword>
<evidence type="ECO:0000256" key="2">
    <source>
        <dbReference type="SAM" id="SignalP"/>
    </source>
</evidence>
<name>A0A9W6ZJM8_9STRA</name>
<dbReference type="EMBL" id="BRXZ01004609">
    <property type="protein sequence ID" value="GMH52253.1"/>
    <property type="molecule type" value="Genomic_DNA"/>
</dbReference>
<dbReference type="InterPro" id="IPR038770">
    <property type="entry name" value="Na+/solute_symporter_sf"/>
</dbReference>
<keyword evidence="2" id="KW-0732">Signal</keyword>
<dbReference type="PANTHER" id="PTHR18640">
    <property type="entry name" value="SOLUTE CARRIER FAMILY 10 MEMBER 7"/>
    <property type="match status" value="1"/>
</dbReference>
<dbReference type="Proteomes" id="UP001165082">
    <property type="component" value="Unassembled WGS sequence"/>
</dbReference>
<dbReference type="InterPro" id="IPR016833">
    <property type="entry name" value="Put_Na-Bile_cotransptr"/>
</dbReference>
<reference evidence="3" key="1">
    <citation type="submission" date="2022-07" db="EMBL/GenBank/DDBJ databases">
        <title>Genome analysis of Parmales, a sister group of diatoms, reveals the evolutionary specialization of diatoms from phago-mixotrophs to photoautotrophs.</title>
        <authorList>
            <person name="Ban H."/>
            <person name="Sato S."/>
            <person name="Yoshikawa S."/>
            <person name="Kazumasa Y."/>
            <person name="Nakamura Y."/>
            <person name="Ichinomiya M."/>
            <person name="Saitoh K."/>
            <person name="Sato N."/>
            <person name="Blanc-Mathieu R."/>
            <person name="Endo H."/>
            <person name="Kuwata A."/>
            <person name="Ogata H."/>
        </authorList>
    </citation>
    <scope>NUCLEOTIDE SEQUENCE</scope>
</reference>
<evidence type="ECO:0000313" key="3">
    <source>
        <dbReference type="EMBL" id="GMH52253.1"/>
    </source>
</evidence>
<dbReference type="OrthoDB" id="188035at2759"/>
<feature type="non-terminal residue" evidence="3">
    <location>
        <position position="1"/>
    </location>
</feature>
<feature type="transmembrane region" description="Helical" evidence="1">
    <location>
        <begin position="35"/>
        <end position="54"/>
    </location>
</feature>
<keyword evidence="1" id="KW-0472">Membrane</keyword>
<feature type="transmembrane region" description="Helical" evidence="1">
    <location>
        <begin position="66"/>
        <end position="88"/>
    </location>
</feature>
<gene>
    <name evidence="3" type="ORF">TrRE_jg10864</name>
</gene>
<keyword evidence="4" id="KW-1185">Reference proteome</keyword>
<proteinExistence type="predicted"/>
<protein>
    <recommendedName>
        <fullName evidence="5">Sodium/calcium exchanger membrane region domain-containing protein</fullName>
    </recommendedName>
</protein>
<dbReference type="Gene3D" id="1.20.1530.20">
    <property type="match status" value="1"/>
</dbReference>
<dbReference type="GO" id="GO:0005886">
    <property type="term" value="C:plasma membrane"/>
    <property type="evidence" value="ECO:0007669"/>
    <property type="project" value="TreeGrafter"/>
</dbReference>
<evidence type="ECO:0000313" key="4">
    <source>
        <dbReference type="Proteomes" id="UP001165082"/>
    </source>
</evidence>
<accession>A0A9W6ZJM8</accession>
<dbReference type="Pfam" id="PF13593">
    <property type="entry name" value="SBF_like"/>
    <property type="match status" value="1"/>
</dbReference>
<dbReference type="PANTHER" id="PTHR18640:SF5">
    <property type="entry name" value="SODIUM_BILE ACID COTRANSPORTER 7"/>
    <property type="match status" value="1"/>
</dbReference>
<organism evidence="3 4">
    <name type="scientific">Triparma retinervis</name>
    <dbReference type="NCBI Taxonomy" id="2557542"/>
    <lineage>
        <taxon>Eukaryota</taxon>
        <taxon>Sar</taxon>
        <taxon>Stramenopiles</taxon>
        <taxon>Ochrophyta</taxon>
        <taxon>Bolidophyceae</taxon>
        <taxon>Parmales</taxon>
        <taxon>Triparmaceae</taxon>
        <taxon>Triparma</taxon>
    </lineage>
</organism>
<comment type="caution">
    <text evidence="3">The sequence shown here is derived from an EMBL/GenBank/DDBJ whole genome shotgun (WGS) entry which is preliminary data.</text>
</comment>
<sequence>FNLAVQTFCFLFVSAASWGLSRFLLSVGATSENLADGLTITSCLPMTINMVIVLTKSAGGDEASAVFNAAFGNLLGVFLTPALVLMYLGE</sequence>
<keyword evidence="1" id="KW-1133">Transmembrane helix</keyword>
<feature type="signal peptide" evidence="2">
    <location>
        <begin position="1"/>
        <end position="19"/>
    </location>
</feature>
<evidence type="ECO:0000256" key="1">
    <source>
        <dbReference type="SAM" id="Phobius"/>
    </source>
</evidence>
<evidence type="ECO:0008006" key="5">
    <source>
        <dbReference type="Google" id="ProtNLM"/>
    </source>
</evidence>
<feature type="non-terminal residue" evidence="3">
    <location>
        <position position="90"/>
    </location>
</feature>